<name>A0A2P6NI19_9EUKA</name>
<accession>A0A2P6NI19</accession>
<comment type="caution">
    <text evidence="1">The sequence shown here is derived from an EMBL/GenBank/DDBJ whole genome shotgun (WGS) entry which is preliminary data.</text>
</comment>
<protein>
    <submittedName>
        <fullName evidence="1">Uncharacterized protein</fullName>
    </submittedName>
</protein>
<reference evidence="1 2" key="1">
    <citation type="journal article" date="2018" name="Genome Biol. Evol.">
        <title>Multiple Roots of Fruiting Body Formation in Amoebozoa.</title>
        <authorList>
            <person name="Hillmann F."/>
            <person name="Forbes G."/>
            <person name="Novohradska S."/>
            <person name="Ferling I."/>
            <person name="Riege K."/>
            <person name="Groth M."/>
            <person name="Westermann M."/>
            <person name="Marz M."/>
            <person name="Spaller T."/>
            <person name="Winckler T."/>
            <person name="Schaap P."/>
            <person name="Glockner G."/>
        </authorList>
    </citation>
    <scope>NUCLEOTIDE SEQUENCE [LARGE SCALE GENOMIC DNA]</scope>
    <source>
        <strain evidence="1 2">Jena</strain>
    </source>
</reference>
<dbReference type="EMBL" id="MDYQ01000079">
    <property type="protein sequence ID" value="PRP83608.1"/>
    <property type="molecule type" value="Genomic_DNA"/>
</dbReference>
<sequence length="376" mass="42793">MLRVLAQRSTLCRLSGLTRLPQIANRKSSTETYLAEIVSKKTEVLQKEAKSMEFAQKKLPLALEIDKLLSSKKRRDLDPFMNTTSRLVDKYEKGEITFEGEEKDLVASIAVMGQNAVLGPVVISAVVMNRYEHFKINSEMDYKQHTEQSYVAEHWNAPPPGLDITSVVYTSPYIDEQAALGVTMETLMERGTKLLLNWIEKVKRGTEQTTINGPMEDAIKLMGEDLDKKLIHVSLHPALPKLHSHVKEKFPDTNTEDDAFLTNYAYWTAFYRRKELLEAAYGSQLSDVRVGTGYTDSIYTQKFMVAYKEQTPEELEVNTFTPLRMSNPIVNDFMNGRLTFDLPLEPSENLNKTLSELGGSYNANRVIEDNDLLRHL</sequence>
<dbReference type="Proteomes" id="UP000241769">
    <property type="component" value="Unassembled WGS sequence"/>
</dbReference>
<dbReference type="AlphaFoldDB" id="A0A2P6NI19"/>
<organism evidence="1 2">
    <name type="scientific">Planoprotostelium fungivorum</name>
    <dbReference type="NCBI Taxonomy" id="1890364"/>
    <lineage>
        <taxon>Eukaryota</taxon>
        <taxon>Amoebozoa</taxon>
        <taxon>Evosea</taxon>
        <taxon>Variosea</taxon>
        <taxon>Cavosteliida</taxon>
        <taxon>Cavosteliaceae</taxon>
        <taxon>Planoprotostelium</taxon>
    </lineage>
</organism>
<proteinExistence type="predicted"/>
<dbReference type="InParanoid" id="A0A2P6NI19"/>
<gene>
    <name evidence="1" type="ORF">PROFUN_08334</name>
</gene>
<keyword evidence="2" id="KW-1185">Reference proteome</keyword>
<evidence type="ECO:0000313" key="2">
    <source>
        <dbReference type="Proteomes" id="UP000241769"/>
    </source>
</evidence>
<evidence type="ECO:0000313" key="1">
    <source>
        <dbReference type="EMBL" id="PRP83608.1"/>
    </source>
</evidence>